<keyword evidence="1" id="KW-0472">Membrane</keyword>
<proteinExistence type="predicted"/>
<dbReference type="AlphaFoldDB" id="A0A6S5TFT2"/>
<feature type="transmembrane region" description="Helical" evidence="1">
    <location>
        <begin position="357"/>
        <end position="378"/>
    </location>
</feature>
<accession>A0A6S5TFT2</accession>
<keyword evidence="1" id="KW-0812">Transmembrane</keyword>
<sequence length="490" mass="55085">MALDLHHTCAIITSLGKSPDSQYSENSFAVNCSGKITEKTRELLQSLAKLITTENLEAIRLKVDDFDESWDEIDFSTSEASEWTINLTDKSKLLQAALVTSVDLESLLFLSLDYFTKIWLPNVSGLLGGELESAFKAERPLKIFIHGLEAPFGGPRTAIIPTKDFTQPLPAEWLSSTKLPQPEKILKQVHFVSNNTFTTSPEKFLLSWGRINPEIASYFDNAFSTYALISLCQEFYNWEKVILKGKRKLEISAQNKELKALKPTEKETLINCVEWCYAESDEETRILLVIDRLSLDIKEGSSLIDAVRLIPAAFTEARSRYKYVVLDRKKDYTKELSDIQKDLSGVVDKFVSTSNNFAGSLLTDILALAFVLTAGVVSRRFIAEDALRSPEAVILFKSFSVYLAIAMLLRVWGAISVSLISTRLFTDWKKIVRSHMSADELQSMIDNSLFPVKVNFWISCGVIVSTYILMALACWNAELTLSLFGVLERS</sequence>
<feature type="transmembrane region" description="Helical" evidence="1">
    <location>
        <begin position="399"/>
        <end position="420"/>
    </location>
</feature>
<feature type="transmembrane region" description="Helical" evidence="1">
    <location>
        <begin position="456"/>
        <end position="475"/>
    </location>
</feature>
<evidence type="ECO:0000256" key="1">
    <source>
        <dbReference type="SAM" id="Phobius"/>
    </source>
</evidence>
<evidence type="ECO:0000313" key="2">
    <source>
        <dbReference type="EMBL" id="BBT42238.1"/>
    </source>
</evidence>
<dbReference type="EMBL" id="AP022227">
    <property type="protein sequence ID" value="BBT42238.1"/>
    <property type="molecule type" value="Genomic_DNA"/>
</dbReference>
<dbReference type="RefSeq" id="WP_182816522.1">
    <property type="nucleotide sequence ID" value="NZ_AP022227.1"/>
</dbReference>
<organism evidence="2 3">
    <name type="scientific">Pseudomonas putida</name>
    <name type="common">Arthrobacter siderocapsulatus</name>
    <dbReference type="NCBI Taxonomy" id="303"/>
    <lineage>
        <taxon>Bacteria</taxon>
        <taxon>Pseudomonadati</taxon>
        <taxon>Pseudomonadota</taxon>
        <taxon>Gammaproteobacteria</taxon>
        <taxon>Pseudomonadales</taxon>
        <taxon>Pseudomonadaceae</taxon>
        <taxon>Pseudomonas</taxon>
    </lineage>
</organism>
<evidence type="ECO:0000313" key="3">
    <source>
        <dbReference type="Proteomes" id="UP000515680"/>
    </source>
</evidence>
<dbReference type="Proteomes" id="UP000515680">
    <property type="component" value="Chromosome"/>
</dbReference>
<reference evidence="2 3" key="1">
    <citation type="submission" date="2019-12" db="EMBL/GenBank/DDBJ databases">
        <title>complete genome sequences of Pseudomonas putida str. WP8-W18-CRE-01 isolated from wastewater treatment plant effluent.</title>
        <authorList>
            <person name="Sekizuka T."/>
            <person name="Itokawa K."/>
            <person name="Yatsu K."/>
            <person name="Inamine Y."/>
            <person name="Kuroda M."/>
        </authorList>
    </citation>
    <scope>NUCLEOTIDE SEQUENCE [LARGE SCALE GENOMIC DNA]</scope>
    <source>
        <strain evidence="2 3">WP8-W18-CRE-01</strain>
    </source>
</reference>
<name>A0A6S5TFT2_PSEPU</name>
<gene>
    <name evidence="2" type="ORF">WP8W18C01_45790</name>
</gene>
<keyword evidence="1" id="KW-1133">Transmembrane helix</keyword>
<protein>
    <submittedName>
        <fullName evidence="2">Uncharacterized protein</fullName>
    </submittedName>
</protein>